<dbReference type="Pfam" id="PF23477">
    <property type="entry name" value="zf_Tbcl_2"/>
    <property type="match status" value="1"/>
</dbReference>
<evidence type="ECO:0000313" key="3">
    <source>
        <dbReference type="EMBL" id="GLH67700.1"/>
    </source>
</evidence>
<reference evidence="3" key="1">
    <citation type="journal article" date="2023" name="Antonie Van Leeuwenhoek">
        <title>Mesoterricola silvestris gen. nov., sp. nov., Mesoterricola sediminis sp. nov., Geothrix oryzae sp. nov., Geothrix edaphica sp. nov., Geothrix rubra sp. nov., and Geothrix limicola sp. nov., six novel members of Acidobacteriota isolated from soils.</title>
        <authorList>
            <person name="Itoh H."/>
            <person name="Sugisawa Y."/>
            <person name="Mise K."/>
            <person name="Xu Z."/>
            <person name="Kuniyasu M."/>
            <person name="Ushijima N."/>
            <person name="Kawano K."/>
            <person name="Kobayashi E."/>
            <person name="Shiratori Y."/>
            <person name="Masuda Y."/>
            <person name="Senoo K."/>
        </authorList>
    </citation>
    <scope>NUCLEOTIDE SEQUENCE</scope>
    <source>
        <strain evidence="3">Red802</strain>
    </source>
</reference>
<organism evidence="3 4">
    <name type="scientific">Geothrix edaphica</name>
    <dbReference type="NCBI Taxonomy" id="2927976"/>
    <lineage>
        <taxon>Bacteria</taxon>
        <taxon>Pseudomonadati</taxon>
        <taxon>Acidobacteriota</taxon>
        <taxon>Holophagae</taxon>
        <taxon>Holophagales</taxon>
        <taxon>Holophagaceae</taxon>
        <taxon>Geothrix</taxon>
    </lineage>
</organism>
<comment type="caution">
    <text evidence="3">The sequence shown here is derived from an EMBL/GenBank/DDBJ whole genome shotgun (WGS) entry which is preliminary data.</text>
</comment>
<evidence type="ECO:0000313" key="4">
    <source>
        <dbReference type="Proteomes" id="UP001165044"/>
    </source>
</evidence>
<gene>
    <name evidence="3" type="ORF">GETHED_20640</name>
</gene>
<keyword evidence="4" id="KW-1185">Reference proteome</keyword>
<evidence type="ECO:0000256" key="1">
    <source>
        <dbReference type="SAM" id="MobiDB-lite"/>
    </source>
</evidence>
<dbReference type="Proteomes" id="UP001165044">
    <property type="component" value="Unassembled WGS sequence"/>
</dbReference>
<sequence length="134" mass="14773">MIKGLKPSHDPASGDATPEASPARPPVRLTKRAPVVPPDPKAPREKICAECGLRFKVETGQKFYLCPDCYRRSFSYKRKGGKDAARVLTHITCAACGAQEYLPFIPEEPAKALCRACFAKERPEPKAPPRHSRS</sequence>
<accession>A0ABQ5Q034</accession>
<name>A0ABQ5Q034_9BACT</name>
<evidence type="ECO:0000259" key="2">
    <source>
        <dbReference type="Pfam" id="PF23477"/>
    </source>
</evidence>
<feature type="region of interest" description="Disordered" evidence="1">
    <location>
        <begin position="1"/>
        <end position="42"/>
    </location>
</feature>
<feature type="domain" description="CxxC-x17-CxxC" evidence="2">
    <location>
        <begin position="86"/>
        <end position="122"/>
    </location>
</feature>
<proteinExistence type="predicted"/>
<dbReference type="EMBL" id="BSDC01000002">
    <property type="protein sequence ID" value="GLH67700.1"/>
    <property type="molecule type" value="Genomic_DNA"/>
</dbReference>
<protein>
    <recommendedName>
        <fullName evidence="2">CxxC-x17-CxxC domain-containing protein</fullName>
    </recommendedName>
</protein>
<dbReference type="RefSeq" id="WP_285608997.1">
    <property type="nucleotide sequence ID" value="NZ_BSDC01000002.1"/>
</dbReference>
<dbReference type="InterPro" id="IPR026363">
    <property type="entry name" value="CxxC-x17-CxxC_dom"/>
</dbReference>